<dbReference type="Proteomes" id="UP001515500">
    <property type="component" value="Chromosome 5"/>
</dbReference>
<dbReference type="InterPro" id="IPR009057">
    <property type="entry name" value="Homeodomain-like_sf"/>
</dbReference>
<dbReference type="AlphaFoldDB" id="A0AB40BH56"/>
<feature type="region of interest" description="Disordered" evidence="1">
    <location>
        <begin position="300"/>
        <end position="414"/>
    </location>
</feature>
<dbReference type="InterPro" id="IPR039467">
    <property type="entry name" value="TFIIIB_B''_Myb"/>
</dbReference>
<feature type="domain" description="SANT" evidence="2">
    <location>
        <begin position="504"/>
        <end position="555"/>
    </location>
</feature>
<protein>
    <submittedName>
        <fullName evidence="4">Transcription factor TFIIIB component B'' homolog isoform X1</fullName>
    </submittedName>
</protein>
<dbReference type="RefSeq" id="XP_039126429.1">
    <property type="nucleotide sequence ID" value="XM_039270495.1"/>
</dbReference>
<dbReference type="CDD" id="cd00167">
    <property type="entry name" value="SANT"/>
    <property type="match status" value="1"/>
</dbReference>
<feature type="compositionally biased region" description="Acidic residues" evidence="1">
    <location>
        <begin position="474"/>
        <end position="484"/>
    </location>
</feature>
<evidence type="ECO:0000256" key="1">
    <source>
        <dbReference type="SAM" id="MobiDB-lite"/>
    </source>
</evidence>
<feature type="compositionally biased region" description="Basic and acidic residues" evidence="1">
    <location>
        <begin position="325"/>
        <end position="334"/>
    </location>
</feature>
<evidence type="ECO:0000313" key="3">
    <source>
        <dbReference type="Proteomes" id="UP001515500"/>
    </source>
</evidence>
<feature type="compositionally biased region" description="Basic and acidic residues" evidence="1">
    <location>
        <begin position="585"/>
        <end position="601"/>
    </location>
</feature>
<accession>A0AB40BH56</accession>
<feature type="region of interest" description="Disordered" evidence="1">
    <location>
        <begin position="580"/>
        <end position="644"/>
    </location>
</feature>
<dbReference type="SUPFAM" id="SSF46689">
    <property type="entry name" value="Homeodomain-like"/>
    <property type="match status" value="1"/>
</dbReference>
<dbReference type="GO" id="GO:0000126">
    <property type="term" value="C:transcription factor TFIIIB complex"/>
    <property type="evidence" value="ECO:0007669"/>
    <property type="project" value="TreeGrafter"/>
</dbReference>
<feature type="compositionally biased region" description="Acidic residues" evidence="1">
    <location>
        <begin position="616"/>
        <end position="626"/>
    </location>
</feature>
<proteinExistence type="predicted"/>
<feature type="region of interest" description="Disordered" evidence="1">
    <location>
        <begin position="445"/>
        <end position="491"/>
    </location>
</feature>
<dbReference type="PANTHER" id="PTHR22929:SF0">
    <property type="entry name" value="TRANSCRIPTION FACTOR TFIIIB COMPONENT B'' HOMOLOG"/>
    <property type="match status" value="1"/>
</dbReference>
<organism evidence="3 4">
    <name type="scientific">Dioscorea cayennensis subsp. rotundata</name>
    <name type="common">White Guinea yam</name>
    <name type="synonym">Dioscorea rotundata</name>
    <dbReference type="NCBI Taxonomy" id="55577"/>
    <lineage>
        <taxon>Eukaryota</taxon>
        <taxon>Viridiplantae</taxon>
        <taxon>Streptophyta</taxon>
        <taxon>Embryophyta</taxon>
        <taxon>Tracheophyta</taxon>
        <taxon>Spermatophyta</taxon>
        <taxon>Magnoliopsida</taxon>
        <taxon>Liliopsida</taxon>
        <taxon>Dioscoreales</taxon>
        <taxon>Dioscoreaceae</taxon>
        <taxon>Dioscorea</taxon>
    </lineage>
</organism>
<gene>
    <name evidence="4" type="primary">LOC120262394</name>
</gene>
<dbReference type="GO" id="GO:0070898">
    <property type="term" value="P:RNA polymerase III preinitiation complex assembly"/>
    <property type="evidence" value="ECO:0007669"/>
    <property type="project" value="TreeGrafter"/>
</dbReference>
<dbReference type="Gene3D" id="1.20.58.1880">
    <property type="match status" value="1"/>
</dbReference>
<dbReference type="InterPro" id="IPR017884">
    <property type="entry name" value="SANT_dom"/>
</dbReference>
<dbReference type="PROSITE" id="PS51293">
    <property type="entry name" value="SANT"/>
    <property type="match status" value="1"/>
</dbReference>
<keyword evidence="3" id="KW-1185">Reference proteome</keyword>
<reference evidence="4" key="1">
    <citation type="submission" date="2025-08" db="UniProtKB">
        <authorList>
            <consortium name="RefSeq"/>
        </authorList>
    </citation>
    <scope>IDENTIFICATION</scope>
</reference>
<dbReference type="SMART" id="SM00717">
    <property type="entry name" value="SANT"/>
    <property type="match status" value="1"/>
</dbReference>
<dbReference type="GO" id="GO:0001156">
    <property type="term" value="F:TFIIIC-class transcription factor complex binding"/>
    <property type="evidence" value="ECO:0007669"/>
    <property type="project" value="TreeGrafter"/>
</dbReference>
<name>A0AB40BH56_DIOCR</name>
<dbReference type="GeneID" id="120262394"/>
<dbReference type="InterPro" id="IPR001005">
    <property type="entry name" value="SANT/Myb"/>
</dbReference>
<evidence type="ECO:0000313" key="4">
    <source>
        <dbReference type="RefSeq" id="XP_039126429.1"/>
    </source>
</evidence>
<sequence length="644" mass="71897">MFGDSDCLDDLFSSTSTANDEASIKFRPKQPLKMTKVISRPSVATKPNPANLDPSIHSTDLNSGSQVSHVRQEPVFPEKASHIESQVIEIDVNLQTNPNHTEVEAAGMAFNTESFDELIPPTSSIGFTEPLIGQDHSPRSSPHREISSEFDMATADVFGIADLVDVLLQPSVFTDRQLSKFQPKRSQHSQPKAGKTKSVSFKILVESDASHQILETNGQGGESIGMGTSLAQMTDGDSVEHDPQPLSAVSTCSADIQVGKKSPHCGTGKCQNISEEPSKVIESQDAEDLIEQILNGLPAWSTAEDDGSSKSSRKLRKRTSTQSHSAEHDGRTSEDYNDDLSSVSQMDEDRSDNEYTMEDMSKQKMGSKNLKKKTSESKKPVQRNRKASAKPDSTFTRQEKHPVGTKRKRRLVDKTLLEKPENEIDPKRISIKDLILLAEAKEKISSKEATASGRSIPKQRDANYPNKDQFDVDPFGDEQEGDEDNNSHHVNSRKLNYHSYLNKSQSTRWSKLETDLFYQGVRQFGTDFAMIKQLFPNRTRHQVKLKFKNEERKKPLQIADALLHRSKDNSHFELVIQQLQAQSKQGKEDESHEPSVASEDKCGDEDTNQEVNKFDDELEGSFDWDDNASYSPGKVKDILGDLFS</sequence>
<feature type="compositionally biased region" description="Basic and acidic residues" evidence="1">
    <location>
        <begin position="634"/>
        <end position="644"/>
    </location>
</feature>
<evidence type="ECO:0000259" key="2">
    <source>
        <dbReference type="PROSITE" id="PS51293"/>
    </source>
</evidence>
<dbReference type="Pfam" id="PF15963">
    <property type="entry name" value="Myb_DNA-bind_7"/>
    <property type="match status" value="1"/>
</dbReference>
<dbReference type="PANTHER" id="PTHR22929">
    <property type="entry name" value="RNA POLYMERASE III TRANSCRIPTION INITIATION FACTOR B"/>
    <property type="match status" value="1"/>
</dbReference>